<proteinExistence type="predicted"/>
<feature type="region of interest" description="Disordered" evidence="1">
    <location>
        <begin position="1"/>
        <end position="22"/>
    </location>
</feature>
<evidence type="ECO:0000256" key="1">
    <source>
        <dbReference type="SAM" id="MobiDB-lite"/>
    </source>
</evidence>
<dbReference type="KEGG" id="rix:RO1_03100"/>
<dbReference type="Proteomes" id="UP000008953">
    <property type="component" value="Chromosome"/>
</dbReference>
<reference evidence="2 3" key="2">
    <citation type="submission" date="2010-03" db="EMBL/GenBank/DDBJ databases">
        <authorList>
            <person name="Pajon A."/>
        </authorList>
    </citation>
    <scope>NUCLEOTIDE SEQUENCE [LARGE SCALE GENOMIC DNA]</scope>
    <source>
        <strain evidence="2 3">XB6B4</strain>
    </source>
</reference>
<name>D4KUR2_9FIRM</name>
<accession>D4KUR2</accession>
<dbReference type="HOGENOM" id="CLU_3424924_0_0_9"/>
<evidence type="ECO:0000313" key="2">
    <source>
        <dbReference type="EMBL" id="CBL11102.1"/>
    </source>
</evidence>
<organism evidence="2 3">
    <name type="scientific">Roseburia intestinalis XB6B4</name>
    <dbReference type="NCBI Taxonomy" id="718255"/>
    <lineage>
        <taxon>Bacteria</taxon>
        <taxon>Bacillati</taxon>
        <taxon>Bacillota</taxon>
        <taxon>Clostridia</taxon>
        <taxon>Lachnospirales</taxon>
        <taxon>Lachnospiraceae</taxon>
        <taxon>Roseburia</taxon>
    </lineage>
</organism>
<evidence type="ECO:0000313" key="3">
    <source>
        <dbReference type="Proteomes" id="UP000008953"/>
    </source>
</evidence>
<dbReference type="EMBL" id="FP929050">
    <property type="protein sequence ID" value="CBL11102.1"/>
    <property type="molecule type" value="Genomic_DNA"/>
</dbReference>
<sequence>MGQAGNIRQEKMKSANLREQLK</sequence>
<protein>
    <submittedName>
        <fullName evidence="2">Uncharacterized protein</fullName>
    </submittedName>
</protein>
<dbReference type="AlphaFoldDB" id="D4KUR2"/>
<gene>
    <name evidence="2" type="ORF">RO1_03100</name>
</gene>
<reference evidence="2 3" key="1">
    <citation type="submission" date="2010-03" db="EMBL/GenBank/DDBJ databases">
        <title>The genome sequence of Roseburia intestinalis XB6B4.</title>
        <authorList>
            <consortium name="metaHIT consortium -- http://www.metahit.eu/"/>
            <person name="Pajon A."/>
            <person name="Turner K."/>
            <person name="Parkhill J."/>
            <person name="Bernalier A."/>
        </authorList>
    </citation>
    <scope>NUCLEOTIDE SEQUENCE [LARGE SCALE GENOMIC DNA]</scope>
    <source>
        <strain evidence="2 3">XB6B4</strain>
    </source>
</reference>